<reference evidence="1 2" key="1">
    <citation type="submission" date="2019-05" db="EMBL/GenBank/DDBJ databases">
        <title>Another draft genome of Portunus trituberculatus and its Hox gene families provides insights of decapod evolution.</title>
        <authorList>
            <person name="Jeong J.-H."/>
            <person name="Song I."/>
            <person name="Kim S."/>
            <person name="Choi T."/>
            <person name="Kim D."/>
            <person name="Ryu S."/>
            <person name="Kim W."/>
        </authorList>
    </citation>
    <scope>NUCLEOTIDE SEQUENCE [LARGE SCALE GENOMIC DNA]</scope>
    <source>
        <tissue evidence="1">Muscle</tissue>
    </source>
</reference>
<name>A0A5B7D7R3_PORTR</name>
<sequence length="78" mass="8624">MYSTQNLLGGRSSSSFKPGNVVFAYLTPPTSLPPLFANRHSCDDLLDAIVSFALDTWVKIDVQSTEEEKNGSKKTRNM</sequence>
<protein>
    <submittedName>
        <fullName evidence="1">Uncharacterized protein</fullName>
    </submittedName>
</protein>
<dbReference type="AlphaFoldDB" id="A0A5B7D7R3"/>
<proteinExistence type="predicted"/>
<evidence type="ECO:0000313" key="1">
    <source>
        <dbReference type="EMBL" id="MPC17292.1"/>
    </source>
</evidence>
<gene>
    <name evidence="1" type="ORF">E2C01_010143</name>
</gene>
<keyword evidence="2" id="KW-1185">Reference proteome</keyword>
<accession>A0A5B7D7R3</accession>
<comment type="caution">
    <text evidence="1">The sequence shown here is derived from an EMBL/GenBank/DDBJ whole genome shotgun (WGS) entry which is preliminary data.</text>
</comment>
<organism evidence="1 2">
    <name type="scientific">Portunus trituberculatus</name>
    <name type="common">Swimming crab</name>
    <name type="synonym">Neptunus trituberculatus</name>
    <dbReference type="NCBI Taxonomy" id="210409"/>
    <lineage>
        <taxon>Eukaryota</taxon>
        <taxon>Metazoa</taxon>
        <taxon>Ecdysozoa</taxon>
        <taxon>Arthropoda</taxon>
        <taxon>Crustacea</taxon>
        <taxon>Multicrustacea</taxon>
        <taxon>Malacostraca</taxon>
        <taxon>Eumalacostraca</taxon>
        <taxon>Eucarida</taxon>
        <taxon>Decapoda</taxon>
        <taxon>Pleocyemata</taxon>
        <taxon>Brachyura</taxon>
        <taxon>Eubrachyura</taxon>
        <taxon>Portunoidea</taxon>
        <taxon>Portunidae</taxon>
        <taxon>Portuninae</taxon>
        <taxon>Portunus</taxon>
    </lineage>
</organism>
<dbReference type="Proteomes" id="UP000324222">
    <property type="component" value="Unassembled WGS sequence"/>
</dbReference>
<evidence type="ECO:0000313" key="2">
    <source>
        <dbReference type="Proteomes" id="UP000324222"/>
    </source>
</evidence>
<dbReference type="EMBL" id="VSRR010000576">
    <property type="protein sequence ID" value="MPC17292.1"/>
    <property type="molecule type" value="Genomic_DNA"/>
</dbReference>